<dbReference type="RefSeq" id="WP_273306162.1">
    <property type="nucleotide sequence ID" value="NZ_DYUD01000021.1"/>
</dbReference>
<feature type="transmembrane region" description="Helical" evidence="4">
    <location>
        <begin position="14"/>
        <end position="35"/>
    </location>
</feature>
<sequence>MNLNFSWNFSAPELYGIGAFALFWIIEIIYQLYLFNRPFRFYQKSNQRKNRYTATLPSVSVIVYAQNDADNLIQFMPRILNQDYPQFEVIVVNDDSTDDSKDILASLESQYSNLYHTYVPEGSRNLSHKKLALTLGVKAAQYDIVVFTNANCCPPGNQWLSTIARNFVDGTDIVLGYTAMNRKEKERLSFWYCSYDKLIFTLRYLSFALIGRPYMGESSNLAYRKELFFKNKGFSKYLHLHYGDDDLFINEIATRKNTRVELADEAQMMAFYDDNYEAWKELKLQYDFTSKYLHTAAKAVFGFGKVCDYAFDILFLFIATWGVLHNWILLLVALPPAIALFIIKVVIYRRTAKILHLPRLFFALPLFSLVQPWVNLYFNIIGSASRKKNFTWR</sequence>
<dbReference type="SUPFAM" id="SSF53448">
    <property type="entry name" value="Nucleotide-diphospho-sugar transferases"/>
    <property type="match status" value="1"/>
</dbReference>
<dbReference type="Pfam" id="PF00535">
    <property type="entry name" value="Glycos_transf_2"/>
    <property type="match status" value="1"/>
</dbReference>
<evidence type="ECO:0000259" key="5">
    <source>
        <dbReference type="Pfam" id="PF00535"/>
    </source>
</evidence>
<dbReference type="Gene3D" id="3.90.550.10">
    <property type="entry name" value="Spore Coat Polysaccharide Biosynthesis Protein SpsA, Chain A"/>
    <property type="match status" value="1"/>
</dbReference>
<protein>
    <submittedName>
        <fullName evidence="6">Glycosyltransferase</fullName>
        <ecNumber evidence="6">2.4.-.-</ecNumber>
    </submittedName>
</protein>
<dbReference type="InterPro" id="IPR001173">
    <property type="entry name" value="Glyco_trans_2-like"/>
</dbReference>
<reference evidence="6" key="2">
    <citation type="submission" date="2021-09" db="EMBL/GenBank/DDBJ databases">
        <authorList>
            <person name="Gilroy R."/>
        </authorList>
    </citation>
    <scope>NUCLEOTIDE SEQUENCE</scope>
    <source>
        <strain evidence="6">CHK121-7720</strain>
    </source>
</reference>
<evidence type="ECO:0000256" key="3">
    <source>
        <dbReference type="ARBA" id="ARBA00022679"/>
    </source>
</evidence>
<feature type="transmembrane region" description="Helical" evidence="4">
    <location>
        <begin position="360"/>
        <end position="380"/>
    </location>
</feature>
<evidence type="ECO:0000313" key="7">
    <source>
        <dbReference type="Proteomes" id="UP000757103"/>
    </source>
</evidence>
<evidence type="ECO:0000313" key="6">
    <source>
        <dbReference type="EMBL" id="HJG89107.1"/>
    </source>
</evidence>
<keyword evidence="4" id="KW-1133">Transmembrane helix</keyword>
<dbReference type="EC" id="2.4.-.-" evidence="6"/>
<organism evidence="6 7">
    <name type="scientific">Barnesiella viscericola</name>
    <dbReference type="NCBI Taxonomy" id="397865"/>
    <lineage>
        <taxon>Bacteria</taxon>
        <taxon>Pseudomonadati</taxon>
        <taxon>Bacteroidota</taxon>
        <taxon>Bacteroidia</taxon>
        <taxon>Bacteroidales</taxon>
        <taxon>Barnesiellaceae</taxon>
        <taxon>Barnesiella</taxon>
    </lineage>
</organism>
<keyword evidence="4" id="KW-0472">Membrane</keyword>
<evidence type="ECO:0000256" key="1">
    <source>
        <dbReference type="ARBA" id="ARBA00006739"/>
    </source>
</evidence>
<dbReference type="InterPro" id="IPR029044">
    <property type="entry name" value="Nucleotide-diphossugar_trans"/>
</dbReference>
<proteinExistence type="inferred from homology"/>
<evidence type="ECO:0000256" key="2">
    <source>
        <dbReference type="ARBA" id="ARBA00022676"/>
    </source>
</evidence>
<gene>
    <name evidence="6" type="ORF">K8U91_06515</name>
</gene>
<feature type="transmembrane region" description="Helical" evidence="4">
    <location>
        <begin position="327"/>
        <end position="348"/>
    </location>
</feature>
<dbReference type="AlphaFoldDB" id="A0A921SV98"/>
<dbReference type="PANTHER" id="PTHR43630">
    <property type="entry name" value="POLY-BETA-1,6-N-ACETYL-D-GLUCOSAMINE SYNTHASE"/>
    <property type="match status" value="1"/>
</dbReference>
<keyword evidence="2 6" id="KW-0328">Glycosyltransferase</keyword>
<comment type="similarity">
    <text evidence="1">Belongs to the glycosyltransferase 2 family.</text>
</comment>
<feature type="transmembrane region" description="Helical" evidence="4">
    <location>
        <begin position="299"/>
        <end position="321"/>
    </location>
</feature>
<keyword evidence="3 6" id="KW-0808">Transferase</keyword>
<dbReference type="Proteomes" id="UP000757103">
    <property type="component" value="Unassembled WGS sequence"/>
</dbReference>
<dbReference type="GO" id="GO:0016757">
    <property type="term" value="F:glycosyltransferase activity"/>
    <property type="evidence" value="ECO:0007669"/>
    <property type="project" value="UniProtKB-KW"/>
</dbReference>
<dbReference type="EMBL" id="DYUD01000021">
    <property type="protein sequence ID" value="HJG89107.1"/>
    <property type="molecule type" value="Genomic_DNA"/>
</dbReference>
<accession>A0A921SV98</accession>
<name>A0A921SV98_9BACT</name>
<dbReference type="PANTHER" id="PTHR43630:SF1">
    <property type="entry name" value="POLY-BETA-1,6-N-ACETYL-D-GLUCOSAMINE SYNTHASE"/>
    <property type="match status" value="1"/>
</dbReference>
<comment type="caution">
    <text evidence="6">The sequence shown here is derived from an EMBL/GenBank/DDBJ whole genome shotgun (WGS) entry which is preliminary data.</text>
</comment>
<feature type="domain" description="Glycosyltransferase 2-like" evidence="5">
    <location>
        <begin position="60"/>
        <end position="179"/>
    </location>
</feature>
<evidence type="ECO:0000256" key="4">
    <source>
        <dbReference type="SAM" id="Phobius"/>
    </source>
</evidence>
<reference evidence="6" key="1">
    <citation type="journal article" date="2021" name="PeerJ">
        <title>Extensive microbial diversity within the chicken gut microbiome revealed by metagenomics and culture.</title>
        <authorList>
            <person name="Gilroy R."/>
            <person name="Ravi A."/>
            <person name="Getino M."/>
            <person name="Pursley I."/>
            <person name="Horton D.L."/>
            <person name="Alikhan N.F."/>
            <person name="Baker D."/>
            <person name="Gharbi K."/>
            <person name="Hall N."/>
            <person name="Watson M."/>
            <person name="Adriaenssens E.M."/>
            <person name="Foster-Nyarko E."/>
            <person name="Jarju S."/>
            <person name="Secka A."/>
            <person name="Antonio M."/>
            <person name="Oren A."/>
            <person name="Chaudhuri R.R."/>
            <person name="La Ragione R."/>
            <person name="Hildebrand F."/>
            <person name="Pallen M.J."/>
        </authorList>
    </citation>
    <scope>NUCLEOTIDE SEQUENCE</scope>
    <source>
        <strain evidence="6">CHK121-7720</strain>
    </source>
</reference>
<keyword evidence="4" id="KW-0812">Transmembrane</keyword>